<dbReference type="PANTHER" id="PTHR33478">
    <property type="entry name" value="EXTRACELLULAR METALLOPROTEINASE MEP"/>
    <property type="match status" value="1"/>
</dbReference>
<evidence type="ECO:0000313" key="14">
    <source>
        <dbReference type="EMBL" id="TMQ70424.1"/>
    </source>
</evidence>
<comment type="similarity">
    <text evidence="3">Belongs to the peptidase M36 family.</text>
</comment>
<dbReference type="Pfam" id="PF02225">
    <property type="entry name" value="PA"/>
    <property type="match status" value="1"/>
</dbReference>
<keyword evidence="10" id="KW-0865">Zymogen</keyword>
<reference evidence="14 15" key="1">
    <citation type="journal article" date="2019" name="Nat. Microbiol.">
        <title>Mediterranean grassland soil C-N compound turnover is dependent on rainfall and depth, and is mediated by genomically divergent microorganisms.</title>
        <authorList>
            <person name="Diamond S."/>
            <person name="Andeer P.F."/>
            <person name="Li Z."/>
            <person name="Crits-Christoph A."/>
            <person name="Burstein D."/>
            <person name="Anantharaman K."/>
            <person name="Lane K.R."/>
            <person name="Thomas B.C."/>
            <person name="Pan C."/>
            <person name="Northen T.R."/>
            <person name="Banfield J.F."/>
        </authorList>
    </citation>
    <scope>NUCLEOTIDE SEQUENCE [LARGE SCALE GENOMIC DNA]</scope>
    <source>
        <strain evidence="14">WS_11</strain>
    </source>
</reference>
<keyword evidence="4" id="KW-0964">Secreted</keyword>
<keyword evidence="6" id="KW-0479">Metal-binding</keyword>
<accession>A0A538U3E5</accession>
<keyword evidence="8" id="KW-0862">Zinc</keyword>
<keyword evidence="9" id="KW-0482">Metalloprotease</keyword>
<dbReference type="AlphaFoldDB" id="A0A538U3E5"/>
<dbReference type="GO" id="GO:0008270">
    <property type="term" value="F:zinc ion binding"/>
    <property type="evidence" value="ECO:0007669"/>
    <property type="project" value="InterPro"/>
</dbReference>
<dbReference type="InterPro" id="IPR003137">
    <property type="entry name" value="PA_domain"/>
</dbReference>
<dbReference type="GO" id="GO:0005615">
    <property type="term" value="C:extracellular space"/>
    <property type="evidence" value="ECO:0007669"/>
    <property type="project" value="InterPro"/>
</dbReference>
<protein>
    <submittedName>
        <fullName evidence="14">T9SS type A sorting domain-containing protein</fullName>
    </submittedName>
</protein>
<dbReference type="InterPro" id="IPR050371">
    <property type="entry name" value="Fungal_virulence_M36"/>
</dbReference>
<dbReference type="InterPro" id="IPR001842">
    <property type="entry name" value="Peptidase_M36"/>
</dbReference>
<evidence type="ECO:0000256" key="3">
    <source>
        <dbReference type="ARBA" id="ARBA00006006"/>
    </source>
</evidence>
<evidence type="ECO:0000256" key="12">
    <source>
        <dbReference type="SAM" id="SignalP"/>
    </source>
</evidence>
<evidence type="ECO:0000313" key="15">
    <source>
        <dbReference type="Proteomes" id="UP000319771"/>
    </source>
</evidence>
<sequence>MLRLAALALAVVATPVAARPAFDLSATSRPSPTVVATLARLAGDPALSRIGTPAHVDERYGVPSFVWATRAPGIRPRAQVRPSSEQAARGFLTQLAPYYRLDQGDVQGATLRYVHDIGRGPIIVSLKQTIGGVEVFRDEVKVVMDRNLDLVAVSGYIPGKAEAGRAEARAFRGTDLEAVGRALDDFIGAPLDRALMRRAGPAPGGYQRLTLAPGAARPVALAEAEPIRSKPVLFHLPDRLVPAYYLEVMTPTEAVAYVVSDADGSILFRQDLMANDAYSYRVWADGTTLHAPFDGPQGDSPSPHPTGIPDNFDPPFVAPALLTLQNGPISTNDPWLPPGTSVTNGNNVDAYADLVSPDGLTAGDFRASTTAANTFDRTYDTAQPPYLNTTQQMAAITQLFYDNNFLHDWYYDSGFNEAAGNAQTSNYGRGGIEGDNIRAEAEDYSGTNNANMSTPADGGRPRMQMYVFNPLTRVRVNSPAGIAGDKSAGTATFGPQSFLVTADVVVVNDGVGTPSDGCEAIVNAVAGKIALVDRSSCAFTAQVLNAQAAGAVGVIVANTTSGTVTMTGTGAITIPTLMVSLADGNTIKNSLLSGAVNVTLLRALARDGTIDNQIVAHEWMHYVSNRLVGNASGLSNQQGGGMGEGWSDFSALLLTVKPEDATVPSNPNFAGVYAMGSYALQNSVTPTNAYYFGVRRYPYSTDFNKNPLTFRHIQNGTALPVGPPVAFGASGTNNAEVHNTGEVWCNMLWECYASLIRDSGRLTFDQARDRMRDYIIAGLEATPDAPTILEARDALLAAAYASDPADFGLMCGAFARRGAGVGAIGPDRTSTTNVGVTESYVCGGDLTFVSAALNDDAHSCDADGYLDEGEIGHLTVTLKNTGNSTLTATTGSVSSTNPSVVFWGSNTLTFPASNPFGTTTASVYVTSSGAAGIQVQDFQIQYNDPGLVVPGPRNAAYSTRGNVDEVPSVNESVEARVPPWTMSAAVPATGQPWVRQEVTPTSHRFHGPDPGEISDQSLISPALVVGGGPFSFTFQHAYSFETSGGTFWDGGVIEISDNGGASWTDIGASVSPGYGGTITTISGNPLGGRSGFVGASPGYPGLGLATVNLGTTYAGKTVMVRFRIGSDEAVSDGGWFIDDLQFTGLLNQPFLSVVVDPGPCTPVAADEPSLPAQLSFAISGANPASARADFRFALPQQARVRITIHDVSGRLVATIADGDFPAGYHDAAWGGPAGEARPSSGVYFVRMTANDRQITRRLVMLPR</sequence>
<dbReference type="GO" id="GO:0004222">
    <property type="term" value="F:metalloendopeptidase activity"/>
    <property type="evidence" value="ECO:0007669"/>
    <property type="project" value="InterPro"/>
</dbReference>
<comment type="cofactor">
    <cofactor evidence="1">
        <name>Zn(2+)</name>
        <dbReference type="ChEBI" id="CHEBI:29105"/>
    </cofactor>
</comment>
<comment type="caution">
    <text evidence="14">The sequence shown here is derived from an EMBL/GenBank/DDBJ whole genome shotgun (WGS) entry which is preliminary data.</text>
</comment>
<dbReference type="SUPFAM" id="SSF55486">
    <property type="entry name" value="Metalloproteases ('zincins'), catalytic domain"/>
    <property type="match status" value="1"/>
</dbReference>
<evidence type="ECO:0000256" key="6">
    <source>
        <dbReference type="ARBA" id="ARBA00022723"/>
    </source>
</evidence>
<dbReference type="InterPro" id="IPR046450">
    <property type="entry name" value="PA_dom_sf"/>
</dbReference>
<dbReference type="Gene3D" id="2.60.40.4070">
    <property type="match status" value="1"/>
</dbReference>
<dbReference type="PANTHER" id="PTHR33478:SF1">
    <property type="entry name" value="EXTRACELLULAR METALLOPROTEINASE MEP"/>
    <property type="match status" value="1"/>
</dbReference>
<proteinExistence type="inferred from homology"/>
<feature type="signal peptide" evidence="12">
    <location>
        <begin position="1"/>
        <end position="18"/>
    </location>
</feature>
<dbReference type="Gene3D" id="3.50.30.30">
    <property type="match status" value="1"/>
</dbReference>
<dbReference type="NCBIfam" id="TIGR04183">
    <property type="entry name" value="Por_Secre_tail"/>
    <property type="match status" value="1"/>
</dbReference>
<evidence type="ECO:0000259" key="13">
    <source>
        <dbReference type="Pfam" id="PF02225"/>
    </source>
</evidence>
<keyword evidence="5" id="KW-0645">Protease</keyword>
<gene>
    <name evidence="14" type="ORF">E6K81_12640</name>
</gene>
<dbReference type="Proteomes" id="UP000319771">
    <property type="component" value="Unassembled WGS sequence"/>
</dbReference>
<evidence type="ECO:0000256" key="2">
    <source>
        <dbReference type="ARBA" id="ARBA00004613"/>
    </source>
</evidence>
<evidence type="ECO:0000256" key="10">
    <source>
        <dbReference type="ARBA" id="ARBA00023145"/>
    </source>
</evidence>
<dbReference type="EMBL" id="VBPB01000226">
    <property type="protein sequence ID" value="TMQ70424.1"/>
    <property type="molecule type" value="Genomic_DNA"/>
</dbReference>
<organism evidence="14 15">
    <name type="scientific">Eiseniibacteriota bacterium</name>
    <dbReference type="NCBI Taxonomy" id="2212470"/>
    <lineage>
        <taxon>Bacteria</taxon>
        <taxon>Candidatus Eiseniibacteriota</taxon>
    </lineage>
</organism>
<evidence type="ECO:0000256" key="11">
    <source>
        <dbReference type="SAM" id="MobiDB-lite"/>
    </source>
</evidence>
<feature type="domain" description="PA" evidence="13">
    <location>
        <begin position="500"/>
        <end position="587"/>
    </location>
</feature>
<dbReference type="InterPro" id="IPR027268">
    <property type="entry name" value="Peptidase_M4/M1_CTD_sf"/>
</dbReference>
<evidence type="ECO:0000256" key="5">
    <source>
        <dbReference type="ARBA" id="ARBA00022670"/>
    </source>
</evidence>
<dbReference type="Gene3D" id="1.10.390.10">
    <property type="entry name" value="Neutral Protease Domain 2"/>
    <property type="match status" value="1"/>
</dbReference>
<evidence type="ECO:0000256" key="7">
    <source>
        <dbReference type="ARBA" id="ARBA00022801"/>
    </source>
</evidence>
<feature type="region of interest" description="Disordered" evidence="11">
    <location>
        <begin position="291"/>
        <end position="311"/>
    </location>
</feature>
<dbReference type="Gene3D" id="2.60.120.260">
    <property type="entry name" value="Galactose-binding domain-like"/>
    <property type="match status" value="1"/>
</dbReference>
<keyword evidence="12" id="KW-0732">Signal</keyword>
<dbReference type="Pfam" id="PF02128">
    <property type="entry name" value="Peptidase_M36"/>
    <property type="match status" value="1"/>
</dbReference>
<dbReference type="Gene3D" id="3.10.170.10">
    <property type="match status" value="1"/>
</dbReference>
<evidence type="ECO:0000256" key="9">
    <source>
        <dbReference type="ARBA" id="ARBA00023049"/>
    </source>
</evidence>
<comment type="subcellular location">
    <subcellularLocation>
        <location evidence="2">Secreted</location>
    </subcellularLocation>
</comment>
<evidence type="ECO:0000256" key="1">
    <source>
        <dbReference type="ARBA" id="ARBA00001947"/>
    </source>
</evidence>
<evidence type="ECO:0000256" key="8">
    <source>
        <dbReference type="ARBA" id="ARBA00022833"/>
    </source>
</evidence>
<evidence type="ECO:0000256" key="4">
    <source>
        <dbReference type="ARBA" id="ARBA00022525"/>
    </source>
</evidence>
<dbReference type="CDD" id="cd04818">
    <property type="entry name" value="PA_subtilisin_1"/>
    <property type="match status" value="1"/>
</dbReference>
<dbReference type="SUPFAM" id="SSF52025">
    <property type="entry name" value="PA domain"/>
    <property type="match status" value="1"/>
</dbReference>
<dbReference type="GO" id="GO:0006508">
    <property type="term" value="P:proteolysis"/>
    <property type="evidence" value="ECO:0007669"/>
    <property type="project" value="UniProtKB-KW"/>
</dbReference>
<keyword evidence="7" id="KW-0378">Hydrolase</keyword>
<feature type="chain" id="PRO_5022075842" evidence="12">
    <location>
        <begin position="19"/>
        <end position="1263"/>
    </location>
</feature>
<dbReference type="InterPro" id="IPR026444">
    <property type="entry name" value="Secre_tail"/>
</dbReference>
<name>A0A538U3E5_UNCEI</name>